<protein>
    <submittedName>
        <fullName evidence="2">Death-on-curing family protein</fullName>
    </submittedName>
</protein>
<dbReference type="PANTHER" id="PTHR39426">
    <property type="entry name" value="HOMOLOGY TO DEATH-ON-CURING PROTEIN OF PHAGE P1"/>
    <property type="match status" value="1"/>
</dbReference>
<dbReference type="PIRSF" id="PIRSF018297">
    <property type="entry name" value="Doc"/>
    <property type="match status" value="1"/>
</dbReference>
<dbReference type="InterPro" id="IPR036597">
    <property type="entry name" value="Fido-like_dom_sf"/>
</dbReference>
<evidence type="ECO:0000313" key="2">
    <source>
        <dbReference type="EMBL" id="ACF12094.1"/>
    </source>
</evidence>
<organism evidence="2 3">
    <name type="scientific">Chlorobaculum parvum (strain DSM 263 / NCIMB 8327)</name>
    <name type="common">Chlorobium vibrioforme subsp. thiosulfatophilum</name>
    <dbReference type="NCBI Taxonomy" id="517417"/>
    <lineage>
        <taxon>Bacteria</taxon>
        <taxon>Pseudomonadati</taxon>
        <taxon>Chlorobiota</taxon>
        <taxon>Chlorobiia</taxon>
        <taxon>Chlorobiales</taxon>
        <taxon>Chlorobiaceae</taxon>
        <taxon>Chlorobaculum</taxon>
    </lineage>
</organism>
<dbReference type="PANTHER" id="PTHR39426:SF1">
    <property type="entry name" value="HOMOLOGY TO DEATH-ON-CURING PROTEIN OF PHAGE P1"/>
    <property type="match status" value="1"/>
</dbReference>
<dbReference type="SUPFAM" id="SSF140931">
    <property type="entry name" value="Fic-like"/>
    <property type="match status" value="1"/>
</dbReference>
<dbReference type="InterPro" id="IPR003812">
    <property type="entry name" value="Fido"/>
</dbReference>
<dbReference type="KEGG" id="cpc:Cpar_1702"/>
<accession>B3QQ91</accession>
<dbReference type="OrthoDB" id="9802752at2"/>
<evidence type="ECO:0000259" key="1">
    <source>
        <dbReference type="PROSITE" id="PS51459"/>
    </source>
</evidence>
<reference evidence="2" key="1">
    <citation type="submission" date="2008-06" db="EMBL/GenBank/DDBJ databases">
        <title>Complete sequence of Chlorobaculum parvum NCIB 8327.</title>
        <authorList>
            <consortium name="US DOE Joint Genome Institute"/>
            <person name="Lucas S."/>
            <person name="Copeland A."/>
            <person name="Lapidus A."/>
            <person name="Glavina del Rio T."/>
            <person name="Dalin E."/>
            <person name="Tice H."/>
            <person name="Bruce D."/>
            <person name="Goodwin L."/>
            <person name="Pitluck S."/>
            <person name="Schmutz J."/>
            <person name="Larimer F."/>
            <person name="Land M."/>
            <person name="Hauser L."/>
            <person name="Kyrpides N."/>
            <person name="Mikhailova N."/>
            <person name="Zhao F."/>
            <person name="Li T."/>
            <person name="Liu Z."/>
            <person name="Overmann J."/>
            <person name="Bryant D.A."/>
            <person name="Richardson P."/>
        </authorList>
    </citation>
    <scope>NUCLEOTIDE SEQUENCE [LARGE SCALE GENOMIC DNA]</scope>
    <source>
        <strain evidence="2">NCIB 8327</strain>
    </source>
</reference>
<evidence type="ECO:0000313" key="3">
    <source>
        <dbReference type="Proteomes" id="UP000008811"/>
    </source>
</evidence>
<dbReference type="eggNOG" id="COG3654">
    <property type="taxonomic scope" value="Bacteria"/>
</dbReference>
<dbReference type="GO" id="GO:0016301">
    <property type="term" value="F:kinase activity"/>
    <property type="evidence" value="ECO:0007669"/>
    <property type="project" value="InterPro"/>
</dbReference>
<feature type="domain" description="Fido" evidence="1">
    <location>
        <begin position="4"/>
        <end position="122"/>
    </location>
</feature>
<dbReference type="InterPro" id="IPR053737">
    <property type="entry name" value="Type_II_TA_Toxin"/>
</dbReference>
<dbReference type="Pfam" id="PF02661">
    <property type="entry name" value="Fic"/>
    <property type="match status" value="1"/>
</dbReference>
<dbReference type="STRING" id="517417.Cpar_1702"/>
<proteinExistence type="predicted"/>
<gene>
    <name evidence="2" type="ordered locus">Cpar_1702</name>
</gene>
<dbReference type="AlphaFoldDB" id="B3QQ91"/>
<dbReference type="RefSeq" id="WP_012502927.1">
    <property type="nucleotide sequence ID" value="NC_011027.1"/>
</dbReference>
<sequence length="127" mass="14574">MRFLELHEVLHIHRDQITRYGGTLGVREMGLLTSAVAMPTATFKGEFLHTDIHEMASAYLFHLVRNHPFLDGNKRVGAVSAIVFLALNGYDFEAPEDDLVEMVYGVARSEVEKMDVVLFLRRWGRRR</sequence>
<dbReference type="Proteomes" id="UP000008811">
    <property type="component" value="Chromosome"/>
</dbReference>
<dbReference type="NCBIfam" id="TIGR01550">
    <property type="entry name" value="DOC_P1"/>
    <property type="match status" value="1"/>
</dbReference>
<keyword evidence="3" id="KW-1185">Reference proteome</keyword>
<dbReference type="Gene3D" id="1.20.120.1870">
    <property type="entry name" value="Fic/DOC protein, Fido domain"/>
    <property type="match status" value="1"/>
</dbReference>
<name>B3QQ91_CHLP8</name>
<dbReference type="HOGENOM" id="CLU_115697_7_0_10"/>
<dbReference type="InterPro" id="IPR006440">
    <property type="entry name" value="Doc"/>
</dbReference>
<dbReference type="EMBL" id="CP001099">
    <property type="protein sequence ID" value="ACF12094.1"/>
    <property type="molecule type" value="Genomic_DNA"/>
</dbReference>
<dbReference type="PROSITE" id="PS51459">
    <property type="entry name" value="FIDO"/>
    <property type="match status" value="1"/>
</dbReference>